<dbReference type="Pfam" id="PF08357">
    <property type="entry name" value="SEFIR"/>
    <property type="match status" value="1"/>
</dbReference>
<name>A0ABP0G764_CLALP</name>
<feature type="domain" description="SEFIR" evidence="2">
    <location>
        <begin position="163"/>
        <end position="308"/>
    </location>
</feature>
<dbReference type="PANTHER" id="PTHR34257:SF2">
    <property type="entry name" value="E3 UBIQUITIN LIGASE TRAF3IP2"/>
    <property type="match status" value="1"/>
</dbReference>
<accession>A0ABP0G764</accession>
<evidence type="ECO:0000313" key="3">
    <source>
        <dbReference type="EMBL" id="CAK8686474.1"/>
    </source>
</evidence>
<proteinExistence type="predicted"/>
<protein>
    <recommendedName>
        <fullName evidence="2">SEFIR domain-containing protein</fullName>
    </recommendedName>
</protein>
<evidence type="ECO:0000313" key="4">
    <source>
        <dbReference type="Proteomes" id="UP001642483"/>
    </source>
</evidence>
<dbReference type="InterPro" id="IPR053047">
    <property type="entry name" value="E3_ubiq_ligase_TRAF3IP2"/>
</dbReference>
<dbReference type="PANTHER" id="PTHR34257">
    <property type="entry name" value="ADAPTER PROTEIN CIKS"/>
    <property type="match status" value="1"/>
</dbReference>
<dbReference type="PROSITE" id="PS51534">
    <property type="entry name" value="SEFIR"/>
    <property type="match status" value="1"/>
</dbReference>
<reference evidence="3 4" key="1">
    <citation type="submission" date="2024-02" db="EMBL/GenBank/DDBJ databases">
        <authorList>
            <person name="Daric V."/>
            <person name="Darras S."/>
        </authorList>
    </citation>
    <scope>NUCLEOTIDE SEQUENCE [LARGE SCALE GENOMIC DNA]</scope>
</reference>
<comment type="caution">
    <text evidence="3">The sequence shown here is derived from an EMBL/GenBank/DDBJ whole genome shotgun (WGS) entry which is preliminary data.</text>
</comment>
<organism evidence="3 4">
    <name type="scientific">Clavelina lepadiformis</name>
    <name type="common">Light-bulb sea squirt</name>
    <name type="synonym">Ascidia lepadiformis</name>
    <dbReference type="NCBI Taxonomy" id="159417"/>
    <lineage>
        <taxon>Eukaryota</taxon>
        <taxon>Metazoa</taxon>
        <taxon>Chordata</taxon>
        <taxon>Tunicata</taxon>
        <taxon>Ascidiacea</taxon>
        <taxon>Aplousobranchia</taxon>
        <taxon>Clavelinidae</taxon>
        <taxon>Clavelina</taxon>
    </lineage>
</organism>
<feature type="compositionally biased region" description="Polar residues" evidence="1">
    <location>
        <begin position="149"/>
        <end position="158"/>
    </location>
</feature>
<evidence type="ECO:0000259" key="2">
    <source>
        <dbReference type="PROSITE" id="PS51534"/>
    </source>
</evidence>
<keyword evidence="4" id="KW-1185">Reference proteome</keyword>
<dbReference type="Proteomes" id="UP001642483">
    <property type="component" value="Unassembled WGS sequence"/>
</dbReference>
<dbReference type="Gene3D" id="3.40.50.11530">
    <property type="match status" value="1"/>
</dbReference>
<evidence type="ECO:0000256" key="1">
    <source>
        <dbReference type="SAM" id="MobiDB-lite"/>
    </source>
</evidence>
<feature type="compositionally biased region" description="Polar residues" evidence="1">
    <location>
        <begin position="119"/>
        <end position="139"/>
    </location>
</feature>
<dbReference type="InterPro" id="IPR013568">
    <property type="entry name" value="SEFIR_dom"/>
</dbReference>
<dbReference type="EMBL" id="CAWYQH010000102">
    <property type="protein sequence ID" value="CAK8686474.1"/>
    <property type="molecule type" value="Genomic_DNA"/>
</dbReference>
<gene>
    <name evidence="3" type="ORF">CVLEPA_LOCUS18404</name>
</gene>
<sequence>MKSLKKLFQSKRKAQCGNSVDDPFQYSVENKLERVPEIAESVVPSEEGSFCLSANLSLSSNGSCTNGTNLPQSIISVGNGLEQTSTGIFVQSHQHQPQTQQRITEISNSISTNSTDSDYSFQTQHPSFEVNDQGTSSSLPKPDLRKQLSAPSQNQNLPDTTAMKNVFITHAFGRDEINLKTVLEIAQKLRANSIDVICDMFEQEEKTESVATWLDKHEKSNFVMIIMNPKYKQIVCENGTQQFDPEREEELQTKYIYRRIHDEYIKSGSLNKRFIPVLIENGEPSHVPGWLQDTKIFKWPNDFEDIILRIFGKEKYQKPKLGPRPTFTRVSYDS</sequence>
<feature type="region of interest" description="Disordered" evidence="1">
    <location>
        <begin position="110"/>
        <end position="158"/>
    </location>
</feature>